<dbReference type="AlphaFoldDB" id="A0A9D1ZQM7"/>
<feature type="region of interest" description="Disordered" evidence="1">
    <location>
        <begin position="30"/>
        <end position="52"/>
    </location>
</feature>
<organism evidence="2 3">
    <name type="scientific">Candidatus Rothia avicola</name>
    <dbReference type="NCBI Taxonomy" id="2840478"/>
    <lineage>
        <taxon>Bacteria</taxon>
        <taxon>Bacillati</taxon>
        <taxon>Actinomycetota</taxon>
        <taxon>Actinomycetes</taxon>
        <taxon>Micrococcales</taxon>
        <taxon>Micrococcaceae</taxon>
        <taxon>Rothia</taxon>
    </lineage>
</organism>
<protein>
    <submittedName>
        <fullName evidence="2">Uncharacterized protein</fullName>
    </submittedName>
</protein>
<comment type="caution">
    <text evidence="2">The sequence shown here is derived from an EMBL/GenBank/DDBJ whole genome shotgun (WGS) entry which is preliminary data.</text>
</comment>
<evidence type="ECO:0000313" key="3">
    <source>
        <dbReference type="Proteomes" id="UP000824134"/>
    </source>
</evidence>
<sequence>MTPTDTANEVLPNYIYQALEEVWAGASGSSVESDVLELKEDPSRLPQASQGA</sequence>
<reference evidence="2" key="2">
    <citation type="submission" date="2021-04" db="EMBL/GenBank/DDBJ databases">
        <authorList>
            <person name="Gilroy R."/>
        </authorList>
    </citation>
    <scope>NUCLEOTIDE SEQUENCE</scope>
    <source>
        <strain evidence="2">ChiHjej12B11-9195</strain>
    </source>
</reference>
<evidence type="ECO:0000256" key="1">
    <source>
        <dbReference type="SAM" id="MobiDB-lite"/>
    </source>
</evidence>
<reference evidence="2" key="1">
    <citation type="journal article" date="2021" name="PeerJ">
        <title>Extensive microbial diversity within the chicken gut microbiome revealed by metagenomics and culture.</title>
        <authorList>
            <person name="Gilroy R."/>
            <person name="Ravi A."/>
            <person name="Getino M."/>
            <person name="Pursley I."/>
            <person name="Horton D.L."/>
            <person name="Alikhan N.F."/>
            <person name="Baker D."/>
            <person name="Gharbi K."/>
            <person name="Hall N."/>
            <person name="Watson M."/>
            <person name="Adriaenssens E.M."/>
            <person name="Foster-Nyarko E."/>
            <person name="Jarju S."/>
            <person name="Secka A."/>
            <person name="Antonio M."/>
            <person name="Oren A."/>
            <person name="Chaudhuri R.R."/>
            <person name="La Ragione R."/>
            <person name="Hildebrand F."/>
            <person name="Pallen M.J."/>
        </authorList>
    </citation>
    <scope>NUCLEOTIDE SEQUENCE</scope>
    <source>
        <strain evidence="2">ChiHjej12B11-9195</strain>
    </source>
</reference>
<name>A0A9D1ZQM7_9MICC</name>
<accession>A0A9D1ZQM7</accession>
<gene>
    <name evidence="2" type="ORF">H9821_01600</name>
</gene>
<dbReference type="Proteomes" id="UP000824134">
    <property type="component" value="Unassembled WGS sequence"/>
</dbReference>
<evidence type="ECO:0000313" key="2">
    <source>
        <dbReference type="EMBL" id="HIY94347.1"/>
    </source>
</evidence>
<proteinExistence type="predicted"/>
<dbReference type="EMBL" id="DXCN01000015">
    <property type="protein sequence ID" value="HIY94347.1"/>
    <property type="molecule type" value="Genomic_DNA"/>
</dbReference>